<evidence type="ECO:0000313" key="1">
    <source>
        <dbReference type="EMBL" id="GAU21712.1"/>
    </source>
</evidence>
<sequence length="290" mass="33574">MSRFGSVPLVAPRDFNDILSASEKKGRTDRAALLINGFRSTVSDAGLLDVHVESYPCTWFKSLGTERAVEERLDRALVNEQWFKLYPNAILENLPAPASDHYPILLTREPVSNNRRVISIFKFENAWLVDSDFHDYVHNRWHSYGHRAVIDKLDLCAKDFSDWNKNRCLHWRRDIDICRRKLDRIRTNVNPANVQKLAYFEQPSKSYCSVVQSQCKNSINIWNQTSVAQAVLQASEEQPDAAAVIFALLQQVDKDKDGIFAVIIWSIWNQRNDKVWRNKDTPQQTVISRQ</sequence>
<dbReference type="InterPro" id="IPR036691">
    <property type="entry name" value="Endo/exonu/phosph_ase_sf"/>
</dbReference>
<name>A0A2Z6M8G2_TRISU</name>
<reference evidence="2" key="1">
    <citation type="journal article" date="2017" name="Front. Plant Sci.">
        <title>Climate Clever Clovers: New Paradigm to Reduce the Environmental Footprint of Ruminants by Breeding Low Methanogenic Forages Utilizing Haplotype Variation.</title>
        <authorList>
            <person name="Kaur P."/>
            <person name="Appels R."/>
            <person name="Bayer P.E."/>
            <person name="Keeble-Gagnere G."/>
            <person name="Wang J."/>
            <person name="Hirakawa H."/>
            <person name="Shirasawa K."/>
            <person name="Vercoe P."/>
            <person name="Stefanova K."/>
            <person name="Durmic Z."/>
            <person name="Nichols P."/>
            <person name="Revell C."/>
            <person name="Isobe S.N."/>
            <person name="Edwards D."/>
            <person name="Erskine W."/>
        </authorList>
    </citation>
    <scope>NUCLEOTIDE SEQUENCE [LARGE SCALE GENOMIC DNA]</scope>
    <source>
        <strain evidence="2">cv. Daliak</strain>
    </source>
</reference>
<accession>A0A2Z6M8G2</accession>
<evidence type="ECO:0008006" key="3">
    <source>
        <dbReference type="Google" id="ProtNLM"/>
    </source>
</evidence>
<proteinExistence type="predicted"/>
<evidence type="ECO:0000313" key="2">
    <source>
        <dbReference type="Proteomes" id="UP000242715"/>
    </source>
</evidence>
<dbReference type="EMBL" id="DF973236">
    <property type="protein sequence ID" value="GAU21712.1"/>
    <property type="molecule type" value="Genomic_DNA"/>
</dbReference>
<dbReference type="SUPFAM" id="SSF56219">
    <property type="entry name" value="DNase I-like"/>
    <property type="match status" value="1"/>
</dbReference>
<dbReference type="PANTHER" id="PTHR33710:SF79">
    <property type="entry name" value="OS06G0205337 PROTEIN"/>
    <property type="match status" value="1"/>
</dbReference>
<dbReference type="PANTHER" id="PTHR33710">
    <property type="entry name" value="BNAC02G09200D PROTEIN"/>
    <property type="match status" value="1"/>
</dbReference>
<dbReference type="Gene3D" id="3.60.10.10">
    <property type="entry name" value="Endonuclease/exonuclease/phosphatase"/>
    <property type="match status" value="1"/>
</dbReference>
<organism evidence="1 2">
    <name type="scientific">Trifolium subterraneum</name>
    <name type="common">Subterranean clover</name>
    <dbReference type="NCBI Taxonomy" id="3900"/>
    <lineage>
        <taxon>Eukaryota</taxon>
        <taxon>Viridiplantae</taxon>
        <taxon>Streptophyta</taxon>
        <taxon>Embryophyta</taxon>
        <taxon>Tracheophyta</taxon>
        <taxon>Spermatophyta</taxon>
        <taxon>Magnoliopsida</taxon>
        <taxon>eudicotyledons</taxon>
        <taxon>Gunneridae</taxon>
        <taxon>Pentapetalae</taxon>
        <taxon>rosids</taxon>
        <taxon>fabids</taxon>
        <taxon>Fabales</taxon>
        <taxon>Fabaceae</taxon>
        <taxon>Papilionoideae</taxon>
        <taxon>50 kb inversion clade</taxon>
        <taxon>NPAAA clade</taxon>
        <taxon>Hologalegina</taxon>
        <taxon>IRL clade</taxon>
        <taxon>Trifolieae</taxon>
        <taxon>Trifolium</taxon>
    </lineage>
</organism>
<gene>
    <name evidence="1" type="ORF">TSUD_180560</name>
</gene>
<keyword evidence="2" id="KW-1185">Reference proteome</keyword>
<dbReference type="Proteomes" id="UP000242715">
    <property type="component" value="Unassembled WGS sequence"/>
</dbReference>
<dbReference type="AlphaFoldDB" id="A0A2Z6M8G2"/>
<dbReference type="OrthoDB" id="1434841at2759"/>
<protein>
    <recommendedName>
        <fullName evidence="3">Endonuclease/exonuclease/phosphatase domain-containing protein</fullName>
    </recommendedName>
</protein>